<evidence type="ECO:0000313" key="5">
    <source>
        <dbReference type="Proteomes" id="UP000192491"/>
    </source>
</evidence>
<dbReference type="GO" id="GO:0004519">
    <property type="term" value="F:endonuclease activity"/>
    <property type="evidence" value="ECO:0007669"/>
    <property type="project" value="InterPro"/>
</dbReference>
<dbReference type="Proteomes" id="UP000192491">
    <property type="component" value="Unassembled WGS sequence"/>
</dbReference>
<sequence length="356" mass="37994">MKINVWGASLIAVLFSVNALPVAAQMTFPQPRNFVVDQACSAYTSLKKSSEPLALTPSTPYRALAENKANDATHALLQLPEGQRWVALSCGHYADNVQAPTAAPPGTAANSCLPFFDNTDNPVKLKGSTSADITPVAPTLDAFDLAINQTCGAVGKAVSETEFKTLLQSHQNVLTDLMAFTGGKVFAQRPAHTDPAAYLNDLTEAWFSLKAFDHIFCGELDGGKLGGLHFHGRYLQLQESGAACRMDNYRQNEVVPGVIYTMGVTLKTADGNLARHATKGYGLTLSASDMLKVVTRAFAENPSSSKDSTACLLPITDDAKSFTTVFVRRAAGIRTFYPDATPAHDDPACQAAISGF</sequence>
<evidence type="ECO:0000256" key="1">
    <source>
        <dbReference type="ARBA" id="ARBA00022801"/>
    </source>
</evidence>
<dbReference type="EMBL" id="MTEJ01000114">
    <property type="protein sequence ID" value="OQX10377.1"/>
    <property type="molecule type" value="Genomic_DNA"/>
</dbReference>
<dbReference type="InterPro" id="IPR029501">
    <property type="entry name" value="EndoU_bac"/>
</dbReference>
<feature type="domain" description="Bacterial EndoU nuclease" evidence="3">
    <location>
        <begin position="210"/>
        <end position="340"/>
    </location>
</feature>
<feature type="signal peptide" evidence="2">
    <location>
        <begin position="1"/>
        <end position="24"/>
    </location>
</feature>
<keyword evidence="2" id="KW-0732">Signal</keyword>
<keyword evidence="1" id="KW-0378">Hydrolase</keyword>
<organism evidence="4 5">
    <name type="scientific">Thiothrix lacustris</name>
    <dbReference type="NCBI Taxonomy" id="525917"/>
    <lineage>
        <taxon>Bacteria</taxon>
        <taxon>Pseudomonadati</taxon>
        <taxon>Pseudomonadota</taxon>
        <taxon>Gammaproteobacteria</taxon>
        <taxon>Thiotrichales</taxon>
        <taxon>Thiotrichaceae</taxon>
        <taxon>Thiothrix</taxon>
    </lineage>
</organism>
<evidence type="ECO:0000256" key="2">
    <source>
        <dbReference type="SAM" id="SignalP"/>
    </source>
</evidence>
<accession>A0A1Y1QNY8</accession>
<evidence type="ECO:0000313" key="4">
    <source>
        <dbReference type="EMBL" id="OQX10377.1"/>
    </source>
</evidence>
<evidence type="ECO:0000259" key="3">
    <source>
        <dbReference type="Pfam" id="PF14436"/>
    </source>
</evidence>
<comment type="caution">
    <text evidence="4">The sequence shown here is derived from an EMBL/GenBank/DDBJ whole genome shotgun (WGS) entry which is preliminary data.</text>
</comment>
<feature type="chain" id="PRO_5010993706" description="Bacterial EndoU nuclease domain-containing protein" evidence="2">
    <location>
        <begin position="25"/>
        <end position="356"/>
    </location>
</feature>
<gene>
    <name evidence="4" type="ORF">BWK73_20465</name>
</gene>
<reference evidence="4 5" key="1">
    <citation type="submission" date="2017-01" db="EMBL/GenBank/DDBJ databases">
        <title>Novel large sulfur bacteria in the metagenomes of groundwater-fed chemosynthetic microbial mats in the Lake Huron basin.</title>
        <authorList>
            <person name="Sharrar A.M."/>
            <person name="Flood B.E."/>
            <person name="Bailey J.V."/>
            <person name="Jones D.S."/>
            <person name="Biddanda B."/>
            <person name="Ruberg S.A."/>
            <person name="Marcus D.N."/>
            <person name="Dick G.J."/>
        </authorList>
    </citation>
    <scope>NUCLEOTIDE SEQUENCE [LARGE SCALE GENOMIC DNA]</scope>
    <source>
        <strain evidence="4">A8</strain>
    </source>
</reference>
<dbReference type="AlphaFoldDB" id="A0A1Y1QNY8"/>
<dbReference type="Pfam" id="PF14436">
    <property type="entry name" value="EndoU_bacteria"/>
    <property type="match status" value="1"/>
</dbReference>
<name>A0A1Y1QNY8_9GAMM</name>
<dbReference type="SUPFAM" id="SSF142877">
    <property type="entry name" value="EndoU-like"/>
    <property type="match status" value="1"/>
</dbReference>
<dbReference type="InterPro" id="IPR037227">
    <property type="entry name" value="EndoU-like"/>
</dbReference>
<dbReference type="GO" id="GO:0004540">
    <property type="term" value="F:RNA nuclease activity"/>
    <property type="evidence" value="ECO:0007669"/>
    <property type="project" value="UniProtKB-ARBA"/>
</dbReference>
<proteinExistence type="predicted"/>
<protein>
    <recommendedName>
        <fullName evidence="3">Bacterial EndoU nuclease domain-containing protein</fullName>
    </recommendedName>
</protein>
<dbReference type="GO" id="GO:0016787">
    <property type="term" value="F:hydrolase activity"/>
    <property type="evidence" value="ECO:0007669"/>
    <property type="project" value="UniProtKB-KW"/>
</dbReference>